<evidence type="ECO:0000256" key="1">
    <source>
        <dbReference type="SAM" id="MobiDB-lite"/>
    </source>
</evidence>
<accession>A0A4U0TSY7</accession>
<organism evidence="2 3">
    <name type="scientific">Friedmanniomyces endolithicus</name>
    <dbReference type="NCBI Taxonomy" id="329885"/>
    <lineage>
        <taxon>Eukaryota</taxon>
        <taxon>Fungi</taxon>
        <taxon>Dikarya</taxon>
        <taxon>Ascomycota</taxon>
        <taxon>Pezizomycotina</taxon>
        <taxon>Dothideomycetes</taxon>
        <taxon>Dothideomycetidae</taxon>
        <taxon>Mycosphaerellales</taxon>
        <taxon>Teratosphaeriaceae</taxon>
        <taxon>Friedmanniomyces</taxon>
    </lineage>
</organism>
<gene>
    <name evidence="2" type="ORF">B0A54_17488</name>
</gene>
<protein>
    <submittedName>
        <fullName evidence="2">Uncharacterized protein</fullName>
    </submittedName>
</protein>
<dbReference type="Proteomes" id="UP000310066">
    <property type="component" value="Unassembled WGS sequence"/>
</dbReference>
<evidence type="ECO:0000313" key="3">
    <source>
        <dbReference type="Proteomes" id="UP000310066"/>
    </source>
</evidence>
<reference evidence="2 3" key="1">
    <citation type="submission" date="2017-03" db="EMBL/GenBank/DDBJ databases">
        <title>Genomes of endolithic fungi from Antarctica.</title>
        <authorList>
            <person name="Coleine C."/>
            <person name="Masonjones S."/>
            <person name="Stajich J.E."/>
        </authorList>
    </citation>
    <scope>NUCLEOTIDE SEQUENCE [LARGE SCALE GENOMIC DNA]</scope>
    <source>
        <strain evidence="2 3">CCFEE 5311</strain>
    </source>
</reference>
<evidence type="ECO:0000313" key="2">
    <source>
        <dbReference type="EMBL" id="TKA24925.1"/>
    </source>
</evidence>
<feature type="region of interest" description="Disordered" evidence="1">
    <location>
        <begin position="383"/>
        <end position="436"/>
    </location>
</feature>
<name>A0A4U0TSY7_9PEZI</name>
<proteinExistence type="predicted"/>
<comment type="caution">
    <text evidence="2">The sequence shown here is derived from an EMBL/GenBank/DDBJ whole genome shotgun (WGS) entry which is preliminary data.</text>
</comment>
<dbReference type="EMBL" id="NAJP01000168">
    <property type="protein sequence ID" value="TKA24925.1"/>
    <property type="molecule type" value="Genomic_DNA"/>
</dbReference>
<dbReference type="AlphaFoldDB" id="A0A4U0TSY7"/>
<sequence length="436" mass="46276">MKVVVQLDEAPVVEHPPLSTNPSVDSSASAGLRTDINPRASAGILPRGVTRTDGDSLTPPGVTPVEIDWWASNGMSPMDRPQFMAALASVQPGVLQGTGRRGVSLLYNGRIIINVDPALKFPELFDAAGLSALQIQVTWSPVSAFGALGFDAERIEDMCQMSAKNYAGRGFDTLRMLADELIASLPEQPHVHLHARIGRSSNNTPSVAPYTISRFSGLSIAVSERSSAKDLPVKIVLPRIYGFVVPERPTKSVVEVTLKGWLRDRPDLTGTVDMDVAAANSVKAVIESAAPIFSALGSAALDDHLAGRIANSLLHAEAVFPHQIRPEGVDVGIGIPGAWAAMSTGSARVSLARDGQVQNLRDEPAPSLPAGTDTFHLQAETLPTGSQSHQKEAEDANDSTEPPGRAISQRETPSSGEWEEVTMPGGVRIRIPPILS</sequence>